<dbReference type="RefSeq" id="WP_007104176.1">
    <property type="nucleotide sequence ID" value="NZ_BAER01000038.1"/>
</dbReference>
<reference evidence="2" key="1">
    <citation type="journal article" date="2014" name="Environ. Microbiol.">
        <title>Comparative genomics of the marine bacterial genus Glaciecola reveals the high degree of genomic diversity and genomic characteristic for cold adaptation.</title>
        <authorList>
            <person name="Qin Q.L."/>
            <person name="Xie B.B."/>
            <person name="Yu Y."/>
            <person name="Shu Y.L."/>
            <person name="Rong J.C."/>
            <person name="Zhang Y.J."/>
            <person name="Zhao D.L."/>
            <person name="Chen X.L."/>
            <person name="Zhang X.Y."/>
            <person name="Chen B."/>
            <person name="Zhou B.C."/>
            <person name="Zhang Y.Z."/>
        </authorList>
    </citation>
    <scope>NUCLEOTIDE SEQUENCE [LARGE SCALE GENOMIC DNA]</scope>
    <source>
        <strain evidence="2">LMG 21857</strain>
    </source>
</reference>
<keyword evidence="2" id="KW-1185">Reference proteome</keyword>
<gene>
    <name evidence="1" type="ORF">GPLA_1464</name>
</gene>
<proteinExistence type="predicted"/>
<accession>K6ZU94</accession>
<comment type="caution">
    <text evidence="1">The sequence shown here is derived from an EMBL/GenBank/DDBJ whole genome shotgun (WGS) entry which is preliminary data.</text>
</comment>
<dbReference type="EMBL" id="BAER01000038">
    <property type="protein sequence ID" value="GAC32378.1"/>
    <property type="molecule type" value="Genomic_DNA"/>
</dbReference>
<name>K6ZU94_9ALTE</name>
<evidence type="ECO:0000313" key="2">
    <source>
        <dbReference type="Proteomes" id="UP000006322"/>
    </source>
</evidence>
<evidence type="ECO:0000313" key="1">
    <source>
        <dbReference type="EMBL" id="GAC32378.1"/>
    </source>
</evidence>
<protein>
    <submittedName>
        <fullName evidence="1">Uncharacterized protein</fullName>
    </submittedName>
</protein>
<dbReference type="AlphaFoldDB" id="K6ZU94"/>
<dbReference type="Proteomes" id="UP000006322">
    <property type="component" value="Unassembled WGS sequence"/>
</dbReference>
<sequence>MNIRAKRLVFDKKVFIYQAERFIVIKDLSFKLLLPKGYSDDRKAFSRQKR</sequence>
<dbReference type="STRING" id="1129793.GPLA_1464"/>
<organism evidence="1 2">
    <name type="scientific">Paraglaciecola polaris LMG 21857</name>
    <dbReference type="NCBI Taxonomy" id="1129793"/>
    <lineage>
        <taxon>Bacteria</taxon>
        <taxon>Pseudomonadati</taxon>
        <taxon>Pseudomonadota</taxon>
        <taxon>Gammaproteobacteria</taxon>
        <taxon>Alteromonadales</taxon>
        <taxon>Alteromonadaceae</taxon>
        <taxon>Paraglaciecola</taxon>
    </lineage>
</organism>